<dbReference type="KEGG" id="amar:AMRN_2572"/>
<dbReference type="EMBL" id="CP032101">
    <property type="protein sequence ID" value="AXX88273.1"/>
    <property type="molecule type" value="Genomic_DNA"/>
</dbReference>
<keyword evidence="2 8" id="KW-0349">Heme</keyword>
<keyword evidence="4 8" id="KW-0479">Metal-binding</keyword>
<dbReference type="EMBL" id="NXAO01000008">
    <property type="protein sequence ID" value="PHO16386.1"/>
    <property type="molecule type" value="Genomic_DNA"/>
</dbReference>
<dbReference type="Pfam" id="PF01127">
    <property type="entry name" value="Sdh_cyt"/>
    <property type="match status" value="1"/>
</dbReference>
<gene>
    <name evidence="11" type="primary">frdC2</name>
    <name evidence="11" type="ORF">AMRN_2572</name>
    <name evidence="12" type="ORF">CPH92_01930</name>
</gene>
<evidence type="ECO:0000256" key="1">
    <source>
        <dbReference type="ARBA" id="ARBA00004370"/>
    </source>
</evidence>
<evidence type="ECO:0000256" key="7">
    <source>
        <dbReference type="ARBA" id="ARBA00023136"/>
    </source>
</evidence>
<keyword evidence="8" id="KW-1003">Cell membrane</keyword>
<evidence type="ECO:0000256" key="8">
    <source>
        <dbReference type="PIRNR" id="PIRNR000177"/>
    </source>
</evidence>
<dbReference type="GO" id="GO:0016491">
    <property type="term" value="F:oxidoreductase activity"/>
    <property type="evidence" value="ECO:0007669"/>
    <property type="project" value="UniProtKB-KW"/>
</dbReference>
<dbReference type="Proteomes" id="UP000264693">
    <property type="component" value="Chromosome"/>
</dbReference>
<comment type="subcellular location">
    <subcellularLocation>
        <location evidence="8">Cell inner membrane</location>
    </subcellularLocation>
    <subcellularLocation>
        <location evidence="1">Membrane</location>
    </subcellularLocation>
</comment>
<sequence length="255" mass="28763">MEKVIEAYTGVTTQGKKSRTPAKMDVWLTATGVVLALFMMGHMLFVSTILLGKDVMHAVTKAFELDFIFEGGIPAVVSFFVLAITIVFIIHAILGLRKFPTSYKTYIKIKEHAKMMKHNDTSMWMFQWVSGLIMMFAAMIHLFIMFTQPQNIGPFGSAYRVVEDHMWLLYVVLLICVEIHGSVGLYRAAMKWGWFDGENPKATRAKMLKVKKLLSVVFLTLGVVTLLAYIKIGLENDIAPGQKYQPTNSSKIINN</sequence>
<feature type="transmembrane region" description="Helical" evidence="10">
    <location>
        <begin position="71"/>
        <end position="94"/>
    </location>
</feature>
<evidence type="ECO:0000313" key="12">
    <source>
        <dbReference type="EMBL" id="PHO16386.1"/>
    </source>
</evidence>
<name>A0A347TNU5_9BACT</name>
<dbReference type="InterPro" id="IPR000701">
    <property type="entry name" value="SuccDH_FuR_B_TM-su"/>
</dbReference>
<reference evidence="13" key="1">
    <citation type="submission" date="2017-09" db="EMBL/GenBank/DDBJ databases">
        <title>Arcobacter canalis sp. nov., a new species isolated from a water canal contaminated with urban sewage.</title>
        <authorList>
            <person name="Perez-Cataluna A."/>
            <person name="Salas-Masso N."/>
            <person name="Figueras M.J."/>
        </authorList>
    </citation>
    <scope>NUCLEOTIDE SEQUENCE [LARGE SCALE GENOMIC DNA]</scope>
    <source>
        <strain evidence="13">CECT 7727</strain>
    </source>
</reference>
<keyword evidence="3 10" id="KW-0812">Transmembrane</keyword>
<accession>A0A347TNU5</accession>
<evidence type="ECO:0000313" key="11">
    <source>
        <dbReference type="EMBL" id="AXX88273.1"/>
    </source>
</evidence>
<keyword evidence="6 8" id="KW-0408">Iron</keyword>
<dbReference type="GO" id="GO:0046872">
    <property type="term" value="F:metal ion binding"/>
    <property type="evidence" value="ECO:0007669"/>
    <property type="project" value="UniProtKB-UniRule"/>
</dbReference>
<dbReference type="PIRSF" id="PIRSF000177">
    <property type="entry name" value="Fumar_rd_cyt_b"/>
    <property type="match status" value="1"/>
</dbReference>
<evidence type="ECO:0000256" key="5">
    <source>
        <dbReference type="ARBA" id="ARBA00022989"/>
    </source>
</evidence>
<dbReference type="CDD" id="cd00581">
    <property type="entry name" value="QFR_TypeB_TM"/>
    <property type="match status" value="1"/>
</dbReference>
<feature type="transmembrane region" description="Helical" evidence="10">
    <location>
        <begin position="167"/>
        <end position="189"/>
    </location>
</feature>
<feature type="transmembrane region" description="Helical" evidence="10">
    <location>
        <begin position="210"/>
        <end position="230"/>
    </location>
</feature>
<dbReference type="Gene3D" id="1.20.1300.10">
    <property type="entry name" value="Fumarate reductase/succinate dehydrogenase, transmembrane subunit"/>
    <property type="match status" value="1"/>
</dbReference>
<dbReference type="Proteomes" id="UP000224740">
    <property type="component" value="Unassembled WGS sequence"/>
</dbReference>
<feature type="binding site" description="axial binding residue" evidence="9">
    <location>
        <position position="91"/>
    </location>
    <ligand>
        <name>heme b</name>
        <dbReference type="ChEBI" id="CHEBI:60344"/>
        <label>bD</label>
    </ligand>
    <ligandPart>
        <name>Fe</name>
        <dbReference type="ChEBI" id="CHEBI:18248"/>
    </ligandPart>
</feature>
<dbReference type="SUPFAM" id="SSF81343">
    <property type="entry name" value="Fumarate reductase respiratory complex transmembrane subunits"/>
    <property type="match status" value="1"/>
</dbReference>
<reference evidence="12" key="2">
    <citation type="submission" date="2017-09" db="EMBL/GenBank/DDBJ databases">
        <authorList>
            <person name="Perez-Cataluna A."/>
            <person name="Figueras M.J."/>
            <person name="Salas-Masso N."/>
        </authorList>
    </citation>
    <scope>NUCLEOTIDE SEQUENCE</scope>
    <source>
        <strain evidence="12">CECT 7727</strain>
    </source>
</reference>
<feature type="transmembrane region" description="Helical" evidence="10">
    <location>
        <begin position="26"/>
        <end position="51"/>
    </location>
</feature>
<feature type="transmembrane region" description="Helical" evidence="10">
    <location>
        <begin position="124"/>
        <end position="147"/>
    </location>
</feature>
<protein>
    <recommendedName>
        <fullName evidence="8">Fumarate reductase cytochrome b subunit</fullName>
    </recommendedName>
</protein>
<evidence type="ECO:0000256" key="9">
    <source>
        <dbReference type="PIRSR" id="PIRSR000177-1"/>
    </source>
</evidence>
<dbReference type="NCBIfam" id="NF010072">
    <property type="entry name" value="PRK13553.1"/>
    <property type="match status" value="1"/>
</dbReference>
<dbReference type="GO" id="GO:0005886">
    <property type="term" value="C:plasma membrane"/>
    <property type="evidence" value="ECO:0007669"/>
    <property type="project" value="UniProtKB-SubCell"/>
</dbReference>
<keyword evidence="11" id="KW-0560">Oxidoreductase</keyword>
<feature type="binding site" description="axial binding residue" evidence="9">
    <location>
        <position position="42"/>
    </location>
    <ligand>
        <name>heme b</name>
        <dbReference type="ChEBI" id="CHEBI:60344"/>
        <label>bD</label>
    </ligand>
    <ligandPart>
        <name>Fe</name>
        <dbReference type="ChEBI" id="CHEBI:18248"/>
    </ligandPart>
</feature>
<proteinExistence type="predicted"/>
<evidence type="ECO:0000313" key="14">
    <source>
        <dbReference type="Proteomes" id="UP000264693"/>
    </source>
</evidence>
<dbReference type="InterPro" id="IPR004224">
    <property type="entry name" value="Fum_red_B_TM"/>
</dbReference>
<dbReference type="InterPro" id="IPR034804">
    <property type="entry name" value="SQR/QFR_C/D"/>
</dbReference>
<keyword evidence="8" id="KW-0249">Electron transport</keyword>
<keyword evidence="7 8" id="KW-0472">Membrane</keyword>
<evidence type="ECO:0000256" key="2">
    <source>
        <dbReference type="ARBA" id="ARBA00022617"/>
    </source>
</evidence>
<evidence type="ECO:0000256" key="4">
    <source>
        <dbReference type="ARBA" id="ARBA00022723"/>
    </source>
</evidence>
<evidence type="ECO:0000313" key="13">
    <source>
        <dbReference type="Proteomes" id="UP000224740"/>
    </source>
</evidence>
<dbReference type="RefSeq" id="WP_099310116.1">
    <property type="nucleotide sequence ID" value="NZ_CP032101.1"/>
</dbReference>
<reference evidence="11 14" key="3">
    <citation type="submission" date="2018-08" db="EMBL/GenBank/DDBJ databases">
        <title>Complete genome of the Arcobacter marinus type strain JCM 15502.</title>
        <authorList>
            <person name="Miller W.G."/>
            <person name="Yee E."/>
            <person name="Huynh S."/>
            <person name="Parker C.T."/>
        </authorList>
    </citation>
    <scope>NUCLEOTIDE SEQUENCE [LARGE SCALE GENOMIC DNA]</scope>
    <source>
        <strain evidence="11 14">JCM 15502</strain>
    </source>
</reference>
<evidence type="ECO:0000256" key="10">
    <source>
        <dbReference type="SAM" id="Phobius"/>
    </source>
</evidence>
<dbReference type="GO" id="GO:0006099">
    <property type="term" value="P:tricarboxylic acid cycle"/>
    <property type="evidence" value="ECO:0007669"/>
    <property type="project" value="UniProtKB-UniRule"/>
</dbReference>
<organism evidence="11 14">
    <name type="scientific">Malaciobacter marinus</name>
    <dbReference type="NCBI Taxonomy" id="505249"/>
    <lineage>
        <taxon>Bacteria</taxon>
        <taxon>Pseudomonadati</taxon>
        <taxon>Campylobacterota</taxon>
        <taxon>Epsilonproteobacteria</taxon>
        <taxon>Campylobacterales</taxon>
        <taxon>Arcobacteraceae</taxon>
        <taxon>Malaciobacter</taxon>
    </lineage>
</organism>
<keyword evidence="13" id="KW-1185">Reference proteome</keyword>
<dbReference type="AlphaFoldDB" id="A0A347TNU5"/>
<feature type="binding site" description="axial binding residue" evidence="9">
    <location>
        <position position="141"/>
    </location>
    <ligand>
        <name>heme b</name>
        <dbReference type="ChEBI" id="CHEBI:60344"/>
        <label>bD</label>
    </ligand>
    <ligandPart>
        <name>Fe</name>
        <dbReference type="ChEBI" id="CHEBI:18248"/>
    </ligandPart>
</feature>
<comment type="function">
    <text evidence="8">The fumarate reductase enzyme complex is required for fumarate respiration. This subunit anchors the complex in the membrane and binds a diheme cytochrome b.</text>
</comment>
<keyword evidence="8" id="KW-0813">Transport</keyword>
<evidence type="ECO:0000256" key="3">
    <source>
        <dbReference type="ARBA" id="ARBA00022692"/>
    </source>
</evidence>
<keyword evidence="8" id="KW-0816">Tricarboxylic acid cycle</keyword>
<evidence type="ECO:0000256" key="6">
    <source>
        <dbReference type="ARBA" id="ARBA00023004"/>
    </source>
</evidence>
<feature type="binding site" description="axial binding residue" evidence="9">
    <location>
        <position position="180"/>
    </location>
    <ligand>
        <name>heme b</name>
        <dbReference type="ChEBI" id="CHEBI:60344"/>
        <label>bD</label>
    </ligand>
    <ligandPart>
        <name>Fe</name>
        <dbReference type="ChEBI" id="CHEBI:18248"/>
    </ligandPart>
</feature>
<keyword evidence="5 10" id="KW-1133">Transmembrane helix</keyword>